<dbReference type="InterPro" id="IPR052356">
    <property type="entry name" value="Thiol_S-MT"/>
</dbReference>
<organism evidence="2 3">
    <name type="scientific">Catagonus wagneri</name>
    <name type="common">Chacoan peccary</name>
    <dbReference type="NCBI Taxonomy" id="51154"/>
    <lineage>
        <taxon>Eukaryota</taxon>
        <taxon>Metazoa</taxon>
        <taxon>Chordata</taxon>
        <taxon>Craniata</taxon>
        <taxon>Vertebrata</taxon>
        <taxon>Euteleostomi</taxon>
        <taxon>Mammalia</taxon>
        <taxon>Eutheria</taxon>
        <taxon>Laurasiatheria</taxon>
        <taxon>Artiodactyla</taxon>
        <taxon>Suina</taxon>
        <taxon>Tayassuidae</taxon>
        <taxon>Catagonus</taxon>
    </lineage>
</organism>
<reference evidence="2" key="2">
    <citation type="submission" date="2025-09" db="UniProtKB">
        <authorList>
            <consortium name="Ensembl"/>
        </authorList>
    </citation>
    <scope>IDENTIFICATION</scope>
</reference>
<dbReference type="Pfam" id="PF08241">
    <property type="entry name" value="Methyltransf_11"/>
    <property type="match status" value="1"/>
</dbReference>
<evidence type="ECO:0000313" key="3">
    <source>
        <dbReference type="Proteomes" id="UP000694540"/>
    </source>
</evidence>
<dbReference type="Proteomes" id="UP000694540">
    <property type="component" value="Unplaced"/>
</dbReference>
<dbReference type="CDD" id="cd02440">
    <property type="entry name" value="AdoMet_MTases"/>
    <property type="match status" value="1"/>
</dbReference>
<feature type="domain" description="Methyltransferase type 11" evidence="1">
    <location>
        <begin position="75"/>
        <end position="172"/>
    </location>
</feature>
<keyword evidence="3" id="KW-1185">Reference proteome</keyword>
<evidence type="ECO:0000259" key="1">
    <source>
        <dbReference type="Pfam" id="PF08241"/>
    </source>
</evidence>
<dbReference type="GO" id="GO:0018708">
    <property type="term" value="F:thiol S-methyltransferase activity"/>
    <property type="evidence" value="ECO:0007669"/>
    <property type="project" value="Ensembl"/>
</dbReference>
<sequence>MDALVLFLQLLVLLLTLPLHLMALLGFWDPLCKSFFPYLMAVLAAKSNRKMESKKRELFGQIKGLAGASGKVALLELGSGTGANFQFYPAGCRVTCLDPNPHFEKFLTKSMAENRHLKYERFVVAFGEDMKELADGSMDVVVSTLVLCSVQNPRRVLQEVKRVLRPGGLFFFWEHVAEPQGSWALLWQQVLEPTWKHIADRCCLTRETGKDLENAQFSELQMEQHPPLFKWLPVGPHIMGKAVKSPTYQVSQLRRGA</sequence>
<dbReference type="SUPFAM" id="SSF53335">
    <property type="entry name" value="S-adenosyl-L-methionine-dependent methyltransferases"/>
    <property type="match status" value="1"/>
</dbReference>
<dbReference type="Gene3D" id="3.40.50.150">
    <property type="entry name" value="Vaccinia Virus protein VP39"/>
    <property type="match status" value="1"/>
</dbReference>
<gene>
    <name evidence="2" type="primary">TMT1B</name>
</gene>
<dbReference type="PANTHER" id="PTHR45036">
    <property type="entry name" value="METHYLTRANSFERASE LIKE 7B"/>
    <property type="match status" value="1"/>
</dbReference>
<evidence type="ECO:0000313" key="2">
    <source>
        <dbReference type="Ensembl" id="ENSCWAP00000010874.1"/>
    </source>
</evidence>
<dbReference type="PANTHER" id="PTHR45036:SF6">
    <property type="entry name" value="THIOL S-METHYLTRANSFERASE TMT1B"/>
    <property type="match status" value="1"/>
</dbReference>
<name>A0A8C3W3R9_9CETA</name>
<reference evidence="2" key="1">
    <citation type="submission" date="2025-08" db="UniProtKB">
        <authorList>
            <consortium name="Ensembl"/>
        </authorList>
    </citation>
    <scope>IDENTIFICATION</scope>
</reference>
<accession>A0A8C3W3R9</accession>
<dbReference type="Ensembl" id="ENSCWAT00000011837.1">
    <property type="protein sequence ID" value="ENSCWAP00000010874.1"/>
    <property type="gene ID" value="ENSCWAG00000008476.1"/>
</dbReference>
<dbReference type="GeneTree" id="ENSGT00940000162340"/>
<protein>
    <submittedName>
        <fullName evidence="2">Thiol methyltransferase 1B</fullName>
    </submittedName>
</protein>
<dbReference type="AlphaFoldDB" id="A0A8C3W3R9"/>
<proteinExistence type="predicted"/>
<dbReference type="InterPro" id="IPR029063">
    <property type="entry name" value="SAM-dependent_MTases_sf"/>
</dbReference>
<dbReference type="InterPro" id="IPR013216">
    <property type="entry name" value="Methyltransf_11"/>
</dbReference>